<gene>
    <name evidence="1" type="ORF">HPB47_012986</name>
</gene>
<evidence type="ECO:0000313" key="1">
    <source>
        <dbReference type="EMBL" id="KAG0409900.1"/>
    </source>
</evidence>
<sequence length="88" mass="9759">MSLDALGFKLRLQSILRDALQGVLERRGLDLSGVDVILEYSKRPANLSHEALKFVGAQLRIKGVAELRLFPGPCKGGSRLPLCMLRER</sequence>
<keyword evidence="2" id="KW-1185">Reference proteome</keyword>
<evidence type="ECO:0000313" key="2">
    <source>
        <dbReference type="Proteomes" id="UP000805193"/>
    </source>
</evidence>
<protein>
    <submittedName>
        <fullName evidence="1">Uncharacterized protein</fullName>
    </submittedName>
</protein>
<comment type="caution">
    <text evidence="1">The sequence shown here is derived from an EMBL/GenBank/DDBJ whole genome shotgun (WGS) entry which is preliminary data.</text>
</comment>
<dbReference type="EMBL" id="JABSTQ010011579">
    <property type="protein sequence ID" value="KAG0409900.1"/>
    <property type="molecule type" value="Genomic_DNA"/>
</dbReference>
<organism evidence="1 2">
    <name type="scientific">Ixodes persulcatus</name>
    <name type="common">Taiga tick</name>
    <dbReference type="NCBI Taxonomy" id="34615"/>
    <lineage>
        <taxon>Eukaryota</taxon>
        <taxon>Metazoa</taxon>
        <taxon>Ecdysozoa</taxon>
        <taxon>Arthropoda</taxon>
        <taxon>Chelicerata</taxon>
        <taxon>Arachnida</taxon>
        <taxon>Acari</taxon>
        <taxon>Parasitiformes</taxon>
        <taxon>Ixodida</taxon>
        <taxon>Ixodoidea</taxon>
        <taxon>Ixodidae</taxon>
        <taxon>Ixodinae</taxon>
        <taxon>Ixodes</taxon>
    </lineage>
</organism>
<name>A0AC60NS11_IXOPE</name>
<dbReference type="Proteomes" id="UP000805193">
    <property type="component" value="Unassembled WGS sequence"/>
</dbReference>
<proteinExistence type="predicted"/>
<accession>A0AC60NS11</accession>
<reference evidence="1 2" key="1">
    <citation type="journal article" date="2020" name="Cell">
        <title>Large-Scale Comparative Analyses of Tick Genomes Elucidate Their Genetic Diversity and Vector Capacities.</title>
        <authorList>
            <consortium name="Tick Genome and Microbiome Consortium (TIGMIC)"/>
            <person name="Jia N."/>
            <person name="Wang J."/>
            <person name="Shi W."/>
            <person name="Du L."/>
            <person name="Sun Y."/>
            <person name="Zhan W."/>
            <person name="Jiang J.F."/>
            <person name="Wang Q."/>
            <person name="Zhang B."/>
            <person name="Ji P."/>
            <person name="Bell-Sakyi L."/>
            <person name="Cui X.M."/>
            <person name="Yuan T.T."/>
            <person name="Jiang B.G."/>
            <person name="Yang W.F."/>
            <person name="Lam T.T."/>
            <person name="Chang Q.C."/>
            <person name="Ding S.J."/>
            <person name="Wang X.J."/>
            <person name="Zhu J.G."/>
            <person name="Ruan X.D."/>
            <person name="Zhao L."/>
            <person name="Wei J.T."/>
            <person name="Ye R.Z."/>
            <person name="Que T.C."/>
            <person name="Du C.H."/>
            <person name="Zhou Y.H."/>
            <person name="Cheng J.X."/>
            <person name="Dai P.F."/>
            <person name="Guo W.B."/>
            <person name="Han X.H."/>
            <person name="Huang E.J."/>
            <person name="Li L.F."/>
            <person name="Wei W."/>
            <person name="Gao Y.C."/>
            <person name="Liu J.Z."/>
            <person name="Shao H.Z."/>
            <person name="Wang X."/>
            <person name="Wang C.C."/>
            <person name="Yang T.C."/>
            <person name="Huo Q.B."/>
            <person name="Li W."/>
            <person name="Chen H.Y."/>
            <person name="Chen S.E."/>
            <person name="Zhou L.G."/>
            <person name="Ni X.B."/>
            <person name="Tian J.H."/>
            <person name="Sheng Y."/>
            <person name="Liu T."/>
            <person name="Pan Y.S."/>
            <person name="Xia L.Y."/>
            <person name="Li J."/>
            <person name="Zhao F."/>
            <person name="Cao W.C."/>
        </authorList>
    </citation>
    <scope>NUCLEOTIDE SEQUENCE [LARGE SCALE GENOMIC DNA]</scope>
    <source>
        <strain evidence="1">Iper-2018</strain>
    </source>
</reference>